<dbReference type="SUPFAM" id="SSF49764">
    <property type="entry name" value="HSP20-like chaperones"/>
    <property type="match status" value="1"/>
</dbReference>
<reference evidence="5 6" key="1">
    <citation type="submission" date="2018-11" db="EMBL/GenBank/DDBJ databases">
        <title>Genomic Encyclopedia of Type Strains, Phase IV (KMG-IV): sequencing the most valuable type-strain genomes for metagenomic binning, comparative biology and taxonomic classification.</title>
        <authorList>
            <person name="Goeker M."/>
        </authorList>
    </citation>
    <scope>NUCLEOTIDE SEQUENCE [LARGE SCALE GENOMIC DNA]</scope>
    <source>
        <strain evidence="5 6">DSM 100316</strain>
    </source>
</reference>
<keyword evidence="6" id="KW-1185">Reference proteome</keyword>
<dbReference type="CDD" id="cd06470">
    <property type="entry name" value="ACD_IbpA-B_like"/>
    <property type="match status" value="1"/>
</dbReference>
<keyword evidence="1" id="KW-0346">Stress response</keyword>
<evidence type="ECO:0000313" key="5">
    <source>
        <dbReference type="EMBL" id="ROS01399.1"/>
    </source>
</evidence>
<dbReference type="InterPro" id="IPR002068">
    <property type="entry name" value="A-crystallin/Hsp20_dom"/>
</dbReference>
<dbReference type="RefSeq" id="WP_123712197.1">
    <property type="nucleotide sequence ID" value="NZ_RKHR01000004.1"/>
</dbReference>
<evidence type="ECO:0000256" key="3">
    <source>
        <dbReference type="RuleBase" id="RU003616"/>
    </source>
</evidence>
<proteinExistence type="inferred from homology"/>
<organism evidence="5 6">
    <name type="scientific">Sinobacterium caligoides</name>
    <dbReference type="NCBI Taxonomy" id="933926"/>
    <lineage>
        <taxon>Bacteria</taxon>
        <taxon>Pseudomonadati</taxon>
        <taxon>Pseudomonadota</taxon>
        <taxon>Gammaproteobacteria</taxon>
        <taxon>Cellvibrionales</taxon>
        <taxon>Spongiibacteraceae</taxon>
        <taxon>Sinobacterium</taxon>
    </lineage>
</organism>
<evidence type="ECO:0000256" key="2">
    <source>
        <dbReference type="PROSITE-ProRule" id="PRU00285"/>
    </source>
</evidence>
<dbReference type="InterPro" id="IPR037913">
    <property type="entry name" value="ACD_IbpA/B"/>
</dbReference>
<accession>A0A3N2DP00</accession>
<name>A0A3N2DP00_9GAMM</name>
<evidence type="ECO:0000259" key="4">
    <source>
        <dbReference type="PROSITE" id="PS01031"/>
    </source>
</evidence>
<dbReference type="InterPro" id="IPR008978">
    <property type="entry name" value="HSP20-like_chaperone"/>
</dbReference>
<evidence type="ECO:0000256" key="1">
    <source>
        <dbReference type="ARBA" id="ARBA00023016"/>
    </source>
</evidence>
<comment type="similarity">
    <text evidence="2 3">Belongs to the small heat shock protein (HSP20) family.</text>
</comment>
<dbReference type="PANTHER" id="PTHR47062">
    <property type="match status" value="1"/>
</dbReference>
<dbReference type="EMBL" id="RKHR01000004">
    <property type="protein sequence ID" value="ROS01399.1"/>
    <property type="molecule type" value="Genomic_DNA"/>
</dbReference>
<dbReference type="Proteomes" id="UP000275394">
    <property type="component" value="Unassembled WGS sequence"/>
</dbReference>
<feature type="domain" description="SHSP" evidence="4">
    <location>
        <begin position="31"/>
        <end position="143"/>
    </location>
</feature>
<protein>
    <submittedName>
        <fullName evidence="5">Molecular chaperone IbpA</fullName>
    </submittedName>
</protein>
<dbReference type="PANTHER" id="PTHR47062:SF1">
    <property type="entry name" value="SMALL HEAT SHOCK PROTEIN IBPA"/>
    <property type="match status" value="1"/>
</dbReference>
<sequence>MATALSFAPLFRQSIGFDRFNDLFETAATESKQKSSFPPYNILKTGENDYQITMAVAGFSEKDIDITLEKDTLKVTGKTQQEKRQKVEYLYKGIAERSFEQSFRLADHMKVVEADMTHGILTISLLREAPEASKPQMIAINQRS</sequence>
<gene>
    <name evidence="5" type="ORF">EDC56_1840</name>
</gene>
<dbReference type="PROSITE" id="PS01031">
    <property type="entry name" value="SHSP"/>
    <property type="match status" value="1"/>
</dbReference>
<dbReference type="AlphaFoldDB" id="A0A3N2DP00"/>
<evidence type="ECO:0000313" key="6">
    <source>
        <dbReference type="Proteomes" id="UP000275394"/>
    </source>
</evidence>
<dbReference type="Pfam" id="PF00011">
    <property type="entry name" value="HSP20"/>
    <property type="match status" value="1"/>
</dbReference>
<comment type="caution">
    <text evidence="5">The sequence shown here is derived from an EMBL/GenBank/DDBJ whole genome shotgun (WGS) entry which is preliminary data.</text>
</comment>
<dbReference type="Gene3D" id="2.60.40.790">
    <property type="match status" value="1"/>
</dbReference>
<dbReference type="OrthoDB" id="6871152at2"/>